<feature type="non-terminal residue" evidence="1">
    <location>
        <position position="1"/>
    </location>
</feature>
<organism evidence="1 2">
    <name type="scientific">Allacma fusca</name>
    <dbReference type="NCBI Taxonomy" id="39272"/>
    <lineage>
        <taxon>Eukaryota</taxon>
        <taxon>Metazoa</taxon>
        <taxon>Ecdysozoa</taxon>
        <taxon>Arthropoda</taxon>
        <taxon>Hexapoda</taxon>
        <taxon>Collembola</taxon>
        <taxon>Symphypleona</taxon>
        <taxon>Sminthuridae</taxon>
        <taxon>Allacma</taxon>
    </lineage>
</organism>
<name>A0A8J2LK56_9HEXA</name>
<proteinExistence type="predicted"/>
<dbReference type="AlphaFoldDB" id="A0A8J2LK56"/>
<evidence type="ECO:0000313" key="2">
    <source>
        <dbReference type="Proteomes" id="UP000708208"/>
    </source>
</evidence>
<reference evidence="1" key="1">
    <citation type="submission" date="2021-06" db="EMBL/GenBank/DDBJ databases">
        <authorList>
            <person name="Hodson N. C."/>
            <person name="Mongue J. A."/>
            <person name="Jaron S. K."/>
        </authorList>
    </citation>
    <scope>NUCLEOTIDE SEQUENCE</scope>
</reference>
<dbReference type="EMBL" id="CAJVCH010533509">
    <property type="protein sequence ID" value="CAG7824614.1"/>
    <property type="molecule type" value="Genomic_DNA"/>
</dbReference>
<gene>
    <name evidence="1" type="ORF">AFUS01_LOCUS34763</name>
</gene>
<dbReference type="Proteomes" id="UP000708208">
    <property type="component" value="Unassembled WGS sequence"/>
</dbReference>
<accession>A0A8J2LK56</accession>
<keyword evidence="2" id="KW-1185">Reference proteome</keyword>
<protein>
    <submittedName>
        <fullName evidence="1">Uncharacterized protein</fullName>
    </submittedName>
</protein>
<comment type="caution">
    <text evidence="1">The sequence shown here is derived from an EMBL/GenBank/DDBJ whole genome shotgun (WGS) entry which is preliminary data.</text>
</comment>
<evidence type="ECO:0000313" key="1">
    <source>
        <dbReference type="EMBL" id="CAG7824614.1"/>
    </source>
</evidence>
<sequence>MSVPLVLGRNYSLFERQSGKEKRSLSLSVNNCLRRDTEVIMASSVAVMEQIQPSAAPRKYLTQVEKISNAIDNGEG</sequence>